<keyword evidence="2" id="KW-0560">Oxidoreductase</keyword>
<dbReference type="PANTHER" id="PTHR43673:SF10">
    <property type="entry name" value="NADH DEHYDROGENASE_NAD(P)H NITROREDUCTASE XCC3605-RELATED"/>
    <property type="match status" value="1"/>
</dbReference>
<dbReference type="SUPFAM" id="SSF55469">
    <property type="entry name" value="FMN-dependent nitroreductase-like"/>
    <property type="match status" value="1"/>
</dbReference>
<accession>A0A1T4K4B7</accession>
<dbReference type="PANTHER" id="PTHR43673">
    <property type="entry name" value="NAD(P)H NITROREDUCTASE YDGI-RELATED"/>
    <property type="match status" value="1"/>
</dbReference>
<reference evidence="4 5" key="1">
    <citation type="submission" date="2017-02" db="EMBL/GenBank/DDBJ databases">
        <authorList>
            <person name="Peterson S.W."/>
        </authorList>
    </citation>
    <scope>NUCLEOTIDE SEQUENCE [LARGE SCALE GENOMIC DNA]</scope>
    <source>
        <strain evidence="4 5">ATCC 700135</strain>
    </source>
</reference>
<dbReference type="GO" id="GO:0016491">
    <property type="term" value="F:oxidoreductase activity"/>
    <property type="evidence" value="ECO:0007669"/>
    <property type="project" value="UniProtKB-KW"/>
</dbReference>
<gene>
    <name evidence="4" type="ORF">SAMN02745205_00565</name>
</gene>
<dbReference type="Pfam" id="PF00881">
    <property type="entry name" value="Nitroreductase"/>
    <property type="match status" value="2"/>
</dbReference>
<dbReference type="InterPro" id="IPR000415">
    <property type="entry name" value="Nitroreductase-like"/>
</dbReference>
<evidence type="ECO:0000256" key="1">
    <source>
        <dbReference type="ARBA" id="ARBA00007118"/>
    </source>
</evidence>
<dbReference type="EMBL" id="FUWL01000004">
    <property type="protein sequence ID" value="SJZ37252.1"/>
    <property type="molecule type" value="Genomic_DNA"/>
</dbReference>
<dbReference type="Proteomes" id="UP000189956">
    <property type="component" value="Unassembled WGS sequence"/>
</dbReference>
<evidence type="ECO:0000259" key="3">
    <source>
        <dbReference type="Pfam" id="PF00881"/>
    </source>
</evidence>
<sequence length="193" mass="21753">MTLLREQRYFFTDMSHINFISSKRRTVRTFLEASIEAEDLRDILETALKAPTSRNRRATHFVVIEDKERLDRLSRCKPSGADPIRAGSLAIAVCADTTRAARPYIDCAIAASYIQLAVTDLDLGSCWVHVHDSMGAEEVVRAELGLPPTSAVLCIIAIGLPKDEDLDPRKEDIEWERVFIETFEDRNTVSTNE</sequence>
<name>A0A1T4K4B7_PORCN</name>
<evidence type="ECO:0000313" key="5">
    <source>
        <dbReference type="Proteomes" id="UP000189956"/>
    </source>
</evidence>
<evidence type="ECO:0000313" key="4">
    <source>
        <dbReference type="EMBL" id="SJZ37252.1"/>
    </source>
</evidence>
<dbReference type="InterPro" id="IPR029479">
    <property type="entry name" value="Nitroreductase"/>
</dbReference>
<protein>
    <submittedName>
        <fullName evidence="4">Nitroreductase</fullName>
    </submittedName>
</protein>
<dbReference type="Gene3D" id="3.40.109.10">
    <property type="entry name" value="NADH Oxidase"/>
    <property type="match status" value="1"/>
</dbReference>
<dbReference type="CDD" id="cd02151">
    <property type="entry name" value="nitroreductase"/>
    <property type="match status" value="1"/>
</dbReference>
<evidence type="ECO:0000256" key="2">
    <source>
        <dbReference type="ARBA" id="ARBA00023002"/>
    </source>
</evidence>
<organism evidence="4 5">
    <name type="scientific">Porphyromonas cangingivalis</name>
    <dbReference type="NCBI Taxonomy" id="36874"/>
    <lineage>
        <taxon>Bacteria</taxon>
        <taxon>Pseudomonadati</taxon>
        <taxon>Bacteroidota</taxon>
        <taxon>Bacteroidia</taxon>
        <taxon>Bacteroidales</taxon>
        <taxon>Porphyromonadaceae</taxon>
        <taxon>Porphyromonas</taxon>
    </lineage>
</organism>
<dbReference type="AlphaFoldDB" id="A0A1T4K4B7"/>
<comment type="similarity">
    <text evidence="1">Belongs to the nitroreductase family.</text>
</comment>
<feature type="domain" description="Nitroreductase" evidence="3">
    <location>
        <begin position="23"/>
        <end position="74"/>
    </location>
</feature>
<feature type="domain" description="Nitroreductase" evidence="3">
    <location>
        <begin position="96"/>
        <end position="159"/>
    </location>
</feature>
<proteinExistence type="inferred from homology"/>